<evidence type="ECO:0000313" key="1">
    <source>
        <dbReference type="EMBL" id="OSY88995.1"/>
    </source>
</evidence>
<protein>
    <submittedName>
        <fullName evidence="1">Uncharacterized protein</fullName>
    </submittedName>
</protein>
<dbReference type="STRING" id="1635173.WH52_04865"/>
<gene>
    <name evidence="1" type="ORF">WH52_04865</name>
</gene>
<organism evidence="1 2">
    <name type="scientific">Tenacibaculum holothuriorum</name>
    <dbReference type="NCBI Taxonomy" id="1635173"/>
    <lineage>
        <taxon>Bacteria</taxon>
        <taxon>Pseudomonadati</taxon>
        <taxon>Bacteroidota</taxon>
        <taxon>Flavobacteriia</taxon>
        <taxon>Flavobacteriales</taxon>
        <taxon>Flavobacteriaceae</taxon>
        <taxon>Tenacibaculum</taxon>
    </lineage>
</organism>
<sequence>MKKTILVFLIILYVSCSIDDPDYRYKLLPIQESETPQSFKFGEVDTIKVKYTLPNTCFSFHSLYYEYRDTTRIVAIRTLEKLEETCQEISVERELKFPVKVSQKEDYIFKFWKGKDSDGKDIFEEKIVLVEE</sequence>
<keyword evidence="2" id="KW-1185">Reference proteome</keyword>
<proteinExistence type="predicted"/>
<dbReference type="OrthoDB" id="893802at2"/>
<name>A0A1Y2PEY0_9FLAO</name>
<accession>A0A1Y2PEY0</accession>
<dbReference type="EMBL" id="LAPZ01000002">
    <property type="protein sequence ID" value="OSY88995.1"/>
    <property type="molecule type" value="Genomic_DNA"/>
</dbReference>
<reference evidence="1 2" key="1">
    <citation type="submission" date="2015-03" db="EMBL/GenBank/DDBJ databases">
        <title>Genome sequence of Tenacibaculum sp. S2-2, isolated from intestinal microbiota of sea cucumber, Apostichopus japonicas.</title>
        <authorList>
            <person name="Shao Z."/>
            <person name="Wang L."/>
            <person name="Li X."/>
        </authorList>
    </citation>
    <scope>NUCLEOTIDE SEQUENCE [LARGE SCALE GENOMIC DNA]</scope>
    <source>
        <strain evidence="1 2">S2-2</strain>
    </source>
</reference>
<dbReference type="Proteomes" id="UP000194221">
    <property type="component" value="Unassembled WGS sequence"/>
</dbReference>
<dbReference type="RefSeq" id="WP_086029811.1">
    <property type="nucleotide sequence ID" value="NZ_LAPZ01000002.1"/>
</dbReference>
<comment type="caution">
    <text evidence="1">The sequence shown here is derived from an EMBL/GenBank/DDBJ whole genome shotgun (WGS) entry which is preliminary data.</text>
</comment>
<dbReference type="AlphaFoldDB" id="A0A1Y2PEY0"/>
<evidence type="ECO:0000313" key="2">
    <source>
        <dbReference type="Proteomes" id="UP000194221"/>
    </source>
</evidence>
<dbReference type="InParanoid" id="A0A1Y2PEY0"/>